<evidence type="ECO:0000256" key="4">
    <source>
        <dbReference type="ARBA" id="ARBA00022553"/>
    </source>
</evidence>
<evidence type="ECO:0000313" key="15">
    <source>
        <dbReference type="Proteomes" id="UP000198500"/>
    </source>
</evidence>
<sequence>MTSIRRYLSRSLALTFVIVTLTTVTAAYLITDHELEEMLDAELGLSGRIVSSLLKPGMTSDDLQRIAERLHQPDQPARFYRDGEEQAISRERARRYHPEERKLAIGIWEREGELRLIGGGWHDAAPPFPERQGYEWLEHEGHRWRVLSVFDDDSDYWLRIGVRKDFHQALVEQVTLNHLVPMVLLLPLLLWVMMRIIRRGLRPITTLSAQVEARHERDMSPIDTPVPQELSALRESVNGFIVRLGDALERERRFTADAAHELRTPLAALKIQLDNAMAGEHEALYKAYGGIERLQRVVEQLLILAQLDRQSEMTDTHVDLYALVMELAAELWPLAEVNDQTLQVSDAARLHVTGDATELGILIRNLLDNALRYTPEGGRVDVTLGSTDDRQWMTIRDTGPGVPEELLGVITDRFRRASDQRISGSGLGLAIVVELARRQRVYLTLTNRSQGGLEARLDWGDSGDQ</sequence>
<keyword evidence="5" id="KW-0808">Transferase</keyword>
<dbReference type="SMART" id="SM00388">
    <property type="entry name" value="HisKA"/>
    <property type="match status" value="1"/>
</dbReference>
<dbReference type="InterPro" id="IPR050428">
    <property type="entry name" value="TCS_sensor_his_kinase"/>
</dbReference>
<dbReference type="Pfam" id="PF02518">
    <property type="entry name" value="HATPase_c"/>
    <property type="match status" value="1"/>
</dbReference>
<dbReference type="Proteomes" id="UP000198500">
    <property type="component" value="Unassembled WGS sequence"/>
</dbReference>
<dbReference type="GO" id="GO:0005524">
    <property type="term" value="F:ATP binding"/>
    <property type="evidence" value="ECO:0007669"/>
    <property type="project" value="UniProtKB-KW"/>
</dbReference>
<keyword evidence="10" id="KW-1133">Transmembrane helix</keyword>
<evidence type="ECO:0000256" key="3">
    <source>
        <dbReference type="ARBA" id="ARBA00012438"/>
    </source>
</evidence>
<dbReference type="InterPro" id="IPR003594">
    <property type="entry name" value="HATPase_dom"/>
</dbReference>
<organism evidence="14 15">
    <name type="scientific">Aidingimonas halophila</name>
    <dbReference type="NCBI Taxonomy" id="574349"/>
    <lineage>
        <taxon>Bacteria</taxon>
        <taxon>Pseudomonadati</taxon>
        <taxon>Pseudomonadota</taxon>
        <taxon>Gammaproteobacteria</taxon>
        <taxon>Oceanospirillales</taxon>
        <taxon>Halomonadaceae</taxon>
        <taxon>Aidingimonas</taxon>
    </lineage>
</organism>
<dbReference type="STRING" id="574349.SAMN05443545_10170"/>
<evidence type="ECO:0000256" key="5">
    <source>
        <dbReference type="ARBA" id="ARBA00022679"/>
    </source>
</evidence>
<dbReference type="EMBL" id="FNNI01000001">
    <property type="protein sequence ID" value="SDW05849.1"/>
    <property type="molecule type" value="Genomic_DNA"/>
</dbReference>
<dbReference type="InterPro" id="IPR036097">
    <property type="entry name" value="HisK_dim/P_sf"/>
</dbReference>
<dbReference type="Pfam" id="PF00512">
    <property type="entry name" value="HisKA"/>
    <property type="match status" value="1"/>
</dbReference>
<dbReference type="InterPro" id="IPR003660">
    <property type="entry name" value="HAMP_dom"/>
</dbReference>
<dbReference type="GO" id="GO:0005886">
    <property type="term" value="C:plasma membrane"/>
    <property type="evidence" value="ECO:0007669"/>
    <property type="project" value="TreeGrafter"/>
</dbReference>
<keyword evidence="10" id="KW-0472">Membrane</keyword>
<dbReference type="InterPro" id="IPR003661">
    <property type="entry name" value="HisK_dim/P_dom"/>
</dbReference>
<feature type="domain" description="HAMP" evidence="13">
    <location>
        <begin position="198"/>
        <end position="249"/>
    </location>
</feature>
<dbReference type="SUPFAM" id="SSF47384">
    <property type="entry name" value="Homodimeric domain of signal transducing histidine kinase"/>
    <property type="match status" value="1"/>
</dbReference>
<dbReference type="Gene3D" id="3.30.565.10">
    <property type="entry name" value="Histidine kinase-like ATPase, C-terminal domain"/>
    <property type="match status" value="1"/>
</dbReference>
<dbReference type="AlphaFoldDB" id="A0A1H2QHC6"/>
<dbReference type="InterPro" id="IPR005467">
    <property type="entry name" value="His_kinase_dom"/>
</dbReference>
<dbReference type="OrthoDB" id="9809766at2"/>
<dbReference type="RefSeq" id="WP_092567501.1">
    <property type="nucleotide sequence ID" value="NZ_BMXH01000001.1"/>
</dbReference>
<reference evidence="14 15" key="1">
    <citation type="submission" date="2016-10" db="EMBL/GenBank/DDBJ databases">
        <authorList>
            <person name="de Groot N.N."/>
        </authorList>
    </citation>
    <scope>NUCLEOTIDE SEQUENCE [LARGE SCALE GENOMIC DNA]</scope>
    <source>
        <strain evidence="14 15">DSM 19219</strain>
    </source>
</reference>
<dbReference type="EC" id="2.7.13.3" evidence="3"/>
<dbReference type="InterPro" id="IPR036890">
    <property type="entry name" value="HATPase_C_sf"/>
</dbReference>
<dbReference type="PROSITE" id="PS50109">
    <property type="entry name" value="HIS_KIN"/>
    <property type="match status" value="1"/>
</dbReference>
<dbReference type="Gene3D" id="1.10.287.130">
    <property type="match status" value="1"/>
</dbReference>
<keyword evidence="6" id="KW-0812">Transmembrane</keyword>
<dbReference type="CDD" id="cd00082">
    <property type="entry name" value="HisKA"/>
    <property type="match status" value="1"/>
</dbReference>
<evidence type="ECO:0000259" key="13">
    <source>
        <dbReference type="PROSITE" id="PS50885"/>
    </source>
</evidence>
<evidence type="ECO:0000256" key="8">
    <source>
        <dbReference type="ARBA" id="ARBA00022777"/>
    </source>
</evidence>
<evidence type="ECO:0000256" key="6">
    <source>
        <dbReference type="ARBA" id="ARBA00022692"/>
    </source>
</evidence>
<keyword evidence="8 14" id="KW-0418">Kinase</keyword>
<evidence type="ECO:0000256" key="1">
    <source>
        <dbReference type="ARBA" id="ARBA00000085"/>
    </source>
</evidence>
<keyword evidence="9" id="KW-0067">ATP-binding</keyword>
<keyword evidence="11" id="KW-0902">Two-component regulatory system</keyword>
<protein>
    <recommendedName>
        <fullName evidence="3">histidine kinase</fullName>
        <ecNumber evidence="3">2.7.13.3</ecNumber>
    </recommendedName>
</protein>
<name>A0A1H2QHC6_9GAMM</name>
<evidence type="ECO:0000256" key="2">
    <source>
        <dbReference type="ARBA" id="ARBA00004141"/>
    </source>
</evidence>
<feature type="domain" description="Histidine kinase" evidence="12">
    <location>
        <begin position="257"/>
        <end position="463"/>
    </location>
</feature>
<dbReference type="PROSITE" id="PS50885">
    <property type="entry name" value="HAMP"/>
    <property type="match status" value="1"/>
</dbReference>
<dbReference type="SMART" id="SM00387">
    <property type="entry name" value="HATPase_c"/>
    <property type="match status" value="1"/>
</dbReference>
<gene>
    <name evidence="14" type="ORF">SAMN05443545_10170</name>
</gene>
<comment type="subcellular location">
    <subcellularLocation>
        <location evidence="2">Membrane</location>
        <topology evidence="2">Multi-pass membrane protein</topology>
    </subcellularLocation>
</comment>
<accession>A0A1H2QHC6</accession>
<evidence type="ECO:0000256" key="10">
    <source>
        <dbReference type="ARBA" id="ARBA00022989"/>
    </source>
</evidence>
<dbReference type="PANTHER" id="PTHR45436">
    <property type="entry name" value="SENSOR HISTIDINE KINASE YKOH"/>
    <property type="match status" value="1"/>
</dbReference>
<evidence type="ECO:0000256" key="9">
    <source>
        <dbReference type="ARBA" id="ARBA00022840"/>
    </source>
</evidence>
<comment type="catalytic activity">
    <reaction evidence="1">
        <text>ATP + protein L-histidine = ADP + protein N-phospho-L-histidine.</text>
        <dbReference type="EC" id="2.7.13.3"/>
    </reaction>
</comment>
<evidence type="ECO:0000259" key="12">
    <source>
        <dbReference type="PROSITE" id="PS50109"/>
    </source>
</evidence>
<keyword evidence="4" id="KW-0597">Phosphoprotein</keyword>
<dbReference type="SUPFAM" id="SSF55874">
    <property type="entry name" value="ATPase domain of HSP90 chaperone/DNA topoisomerase II/histidine kinase"/>
    <property type="match status" value="1"/>
</dbReference>
<keyword evidence="7" id="KW-0547">Nucleotide-binding</keyword>
<evidence type="ECO:0000256" key="7">
    <source>
        <dbReference type="ARBA" id="ARBA00022741"/>
    </source>
</evidence>
<keyword evidence="15" id="KW-1185">Reference proteome</keyword>
<evidence type="ECO:0000256" key="11">
    <source>
        <dbReference type="ARBA" id="ARBA00023012"/>
    </source>
</evidence>
<dbReference type="GO" id="GO:0000155">
    <property type="term" value="F:phosphorelay sensor kinase activity"/>
    <property type="evidence" value="ECO:0007669"/>
    <property type="project" value="InterPro"/>
</dbReference>
<dbReference type="PANTHER" id="PTHR45436:SF14">
    <property type="entry name" value="SENSOR PROTEIN QSEC"/>
    <property type="match status" value="1"/>
</dbReference>
<evidence type="ECO:0000313" key="14">
    <source>
        <dbReference type="EMBL" id="SDW05849.1"/>
    </source>
</evidence>
<proteinExistence type="predicted"/>